<dbReference type="InterPro" id="IPR048502">
    <property type="entry name" value="NamZ_N"/>
</dbReference>
<gene>
    <name evidence="3" type="ORF">C7460_10287</name>
</gene>
<dbReference type="PANTHER" id="PTHR42915:SF1">
    <property type="entry name" value="PEPTIDOGLYCAN BETA-N-ACETYLMURAMIDASE NAMZ"/>
    <property type="match status" value="1"/>
</dbReference>
<comment type="caution">
    <text evidence="3">The sequence shown here is derived from an EMBL/GenBank/DDBJ whole genome shotgun (WGS) entry which is preliminary data.</text>
</comment>
<dbReference type="Gene3D" id="3.40.50.12170">
    <property type="entry name" value="Uncharacterised protein PF07075, DUF1343"/>
    <property type="match status" value="1"/>
</dbReference>
<feature type="domain" description="Peptidoglycan beta-N-acetylmuramidase NamZ N-terminal" evidence="1">
    <location>
        <begin position="44"/>
        <end position="239"/>
    </location>
</feature>
<evidence type="ECO:0000259" key="2">
    <source>
        <dbReference type="Pfam" id="PF20732"/>
    </source>
</evidence>
<evidence type="ECO:0000313" key="4">
    <source>
        <dbReference type="Proteomes" id="UP000256779"/>
    </source>
</evidence>
<dbReference type="Proteomes" id="UP000256779">
    <property type="component" value="Unassembled WGS sequence"/>
</dbReference>
<name>A0A3D9L9B2_MARFU</name>
<protein>
    <submittedName>
        <fullName evidence="3">Uncharacterized protein YbbC (DUF1343 family)</fullName>
    </submittedName>
</protein>
<keyword evidence="4" id="KW-1185">Reference proteome</keyword>
<dbReference type="GO" id="GO:0033922">
    <property type="term" value="F:peptidoglycan beta-N-acetylmuramidase activity"/>
    <property type="evidence" value="ECO:0007669"/>
    <property type="project" value="InterPro"/>
</dbReference>
<dbReference type="PIRSF" id="PIRSF016719">
    <property type="entry name" value="UCP016719"/>
    <property type="match status" value="1"/>
</dbReference>
<dbReference type="InterPro" id="IPR008302">
    <property type="entry name" value="NamZ"/>
</dbReference>
<feature type="domain" description="Peptidoglycan beta-N-acetylmuramidase NamZ C-terminal" evidence="2">
    <location>
        <begin position="245"/>
        <end position="381"/>
    </location>
</feature>
<dbReference type="InterPro" id="IPR048503">
    <property type="entry name" value="NamZ_C"/>
</dbReference>
<dbReference type="Pfam" id="PF20732">
    <property type="entry name" value="NamZ_C"/>
    <property type="match status" value="1"/>
</dbReference>
<dbReference type="PANTHER" id="PTHR42915">
    <property type="entry name" value="HYPOTHETICAL 460 KDA PROTEIN IN FEUA-SIGW INTERGENIC REGION [PRECURSOR]"/>
    <property type="match status" value="1"/>
</dbReference>
<evidence type="ECO:0000313" key="3">
    <source>
        <dbReference type="EMBL" id="REE02067.1"/>
    </source>
</evidence>
<dbReference type="EMBL" id="QREG01000002">
    <property type="protein sequence ID" value="REE02067.1"/>
    <property type="molecule type" value="Genomic_DNA"/>
</dbReference>
<dbReference type="Pfam" id="PF07075">
    <property type="entry name" value="NamZ_N"/>
    <property type="match status" value="1"/>
</dbReference>
<accession>A0A3D9L9B2</accession>
<proteinExistence type="predicted"/>
<dbReference type="AlphaFoldDB" id="A0A3D9L9B2"/>
<reference evidence="3 4" key="1">
    <citation type="submission" date="2018-07" db="EMBL/GenBank/DDBJ databases">
        <title>Genomic Encyclopedia of Type Strains, Phase IV (KMG-IV): sequencing the most valuable type-strain genomes for metagenomic binning, comparative biology and taxonomic classification.</title>
        <authorList>
            <person name="Goeker M."/>
        </authorList>
    </citation>
    <scope>NUCLEOTIDE SEQUENCE [LARGE SCALE GENOMIC DNA]</scope>
    <source>
        <strain evidence="3 4">DSM 4134</strain>
    </source>
</reference>
<dbReference type="Gene3D" id="3.90.1150.140">
    <property type="match status" value="1"/>
</dbReference>
<dbReference type="RefSeq" id="WP_245986164.1">
    <property type="nucleotide sequence ID" value="NZ_QREG01000002.1"/>
</dbReference>
<dbReference type="PROSITE" id="PS51257">
    <property type="entry name" value="PROKAR_LIPOPROTEIN"/>
    <property type="match status" value="1"/>
</dbReference>
<evidence type="ECO:0000259" key="1">
    <source>
        <dbReference type="Pfam" id="PF07075"/>
    </source>
</evidence>
<organism evidence="3 4">
    <name type="scientific">Marinoscillum furvescens DSM 4134</name>
    <dbReference type="NCBI Taxonomy" id="1122208"/>
    <lineage>
        <taxon>Bacteria</taxon>
        <taxon>Pseudomonadati</taxon>
        <taxon>Bacteroidota</taxon>
        <taxon>Cytophagia</taxon>
        <taxon>Cytophagales</taxon>
        <taxon>Reichenbachiellaceae</taxon>
        <taxon>Marinoscillum</taxon>
    </lineage>
</organism>
<sequence>MRHFLNLIFLLLIIGCNSQKPTNQLLTGADQMDRYLPQLKDRQVGLFVNHTSLIGETHLTDSLLALGVNIKRVFSPEHGFKGNKPDGEKIDNEQSDKFELASLYGKNRKPTDEQISDLDVLIVDIQDVGVRFYTYASTMTYLMDACARLDVPVIVLDRPNPNGSYVDGPMLDEQFKSFVGLHPIPLVHGLTLGELAQMINGEGWLESGLACNLEVIPVTNWSHDQPYSLPVRPSPNLPNDLSIALYPSLALFEGTVVSIGRGTDWPFQVIGHPAYDSTSFTFTPTPNAGSKYPPLEGQKCFGVDLTSTAPTYAFTLKYILDFHQTLSAKEIEYFNAYFPKLAGTDQLQKQIAAGMSEDEIRATWQEDLSAYNVMRRNYLLYPLESK</sequence>